<dbReference type="EMBL" id="KZ293497">
    <property type="protein sequence ID" value="PBK59788.1"/>
    <property type="molecule type" value="Genomic_DNA"/>
</dbReference>
<name>A0A2H3B1B2_9AGAR</name>
<reference evidence="2" key="1">
    <citation type="journal article" date="2017" name="Nat. Ecol. Evol.">
        <title>Genome expansion and lineage-specific genetic innovations in the forest pathogenic fungi Armillaria.</title>
        <authorList>
            <person name="Sipos G."/>
            <person name="Prasanna A.N."/>
            <person name="Walter M.C."/>
            <person name="O'Connor E."/>
            <person name="Balint B."/>
            <person name="Krizsan K."/>
            <person name="Kiss B."/>
            <person name="Hess J."/>
            <person name="Varga T."/>
            <person name="Slot J."/>
            <person name="Riley R."/>
            <person name="Boka B."/>
            <person name="Rigling D."/>
            <person name="Barry K."/>
            <person name="Lee J."/>
            <person name="Mihaltcheva S."/>
            <person name="LaButti K."/>
            <person name="Lipzen A."/>
            <person name="Waldron R."/>
            <person name="Moloney N.M."/>
            <person name="Sperisen C."/>
            <person name="Kredics L."/>
            <person name="Vagvoelgyi C."/>
            <person name="Patrignani A."/>
            <person name="Fitzpatrick D."/>
            <person name="Nagy I."/>
            <person name="Doyle S."/>
            <person name="Anderson J.B."/>
            <person name="Grigoriev I.V."/>
            <person name="Gueldener U."/>
            <person name="Muensterkoetter M."/>
            <person name="Nagy L.G."/>
        </authorList>
    </citation>
    <scope>NUCLEOTIDE SEQUENCE [LARGE SCALE GENOMIC DNA]</scope>
    <source>
        <strain evidence="2">28-4</strain>
    </source>
</reference>
<accession>A0A2H3B1B2</accession>
<evidence type="ECO:0000313" key="2">
    <source>
        <dbReference type="Proteomes" id="UP000218334"/>
    </source>
</evidence>
<dbReference type="Proteomes" id="UP000218334">
    <property type="component" value="Unassembled WGS sequence"/>
</dbReference>
<sequence>MIGTVKLLWSGREHKEIQIGKILPFRGPTSIILFASWLNTSSTSTSTSTSTTTTATIMETHPEDPQRTEYPAPFFDLDALQNGSDFGVTSASMNGQPSQSMMAGSLSLGQFGVEMLGNLMSLQGLDSPHQISPLFPSQAHFRSADPNQCSVRSQFQQLQDFNLQNQIFQQQVIRLFIVPFILKSSEFLFFS</sequence>
<gene>
    <name evidence="1" type="ORF">ARMSODRAFT_966609</name>
</gene>
<dbReference type="AlphaFoldDB" id="A0A2H3B1B2"/>
<evidence type="ECO:0000313" key="1">
    <source>
        <dbReference type="EMBL" id="PBK59788.1"/>
    </source>
</evidence>
<organism evidence="1 2">
    <name type="scientific">Armillaria solidipes</name>
    <dbReference type="NCBI Taxonomy" id="1076256"/>
    <lineage>
        <taxon>Eukaryota</taxon>
        <taxon>Fungi</taxon>
        <taxon>Dikarya</taxon>
        <taxon>Basidiomycota</taxon>
        <taxon>Agaricomycotina</taxon>
        <taxon>Agaricomycetes</taxon>
        <taxon>Agaricomycetidae</taxon>
        <taxon>Agaricales</taxon>
        <taxon>Marasmiineae</taxon>
        <taxon>Physalacriaceae</taxon>
        <taxon>Armillaria</taxon>
    </lineage>
</organism>
<protein>
    <submittedName>
        <fullName evidence="1">Uncharacterized protein</fullName>
    </submittedName>
</protein>
<keyword evidence="2" id="KW-1185">Reference proteome</keyword>
<proteinExistence type="predicted"/>